<feature type="region of interest" description="Disordered" evidence="1">
    <location>
        <begin position="1033"/>
        <end position="1052"/>
    </location>
</feature>
<dbReference type="Pfam" id="PF00873">
    <property type="entry name" value="ACR_tran"/>
    <property type="match status" value="1"/>
</dbReference>
<dbReference type="PANTHER" id="PTHR32063:SF0">
    <property type="entry name" value="SWARMING MOTILITY PROTEIN SWRC"/>
    <property type="match status" value="1"/>
</dbReference>
<feature type="transmembrane region" description="Helical" evidence="2">
    <location>
        <begin position="861"/>
        <end position="883"/>
    </location>
</feature>
<keyword evidence="2" id="KW-0472">Membrane</keyword>
<dbReference type="SUPFAM" id="SSF82693">
    <property type="entry name" value="Multidrug efflux transporter AcrB pore domain, PN1, PN2, PC1 and PC2 subdomains"/>
    <property type="match status" value="2"/>
</dbReference>
<feature type="transmembrane region" description="Helical" evidence="2">
    <location>
        <begin position="431"/>
        <end position="451"/>
    </location>
</feature>
<dbReference type="Gene3D" id="1.20.1640.10">
    <property type="entry name" value="Multidrug efflux transporter AcrB transmembrane domain"/>
    <property type="match status" value="2"/>
</dbReference>
<dbReference type="Gene3D" id="3.30.70.1440">
    <property type="entry name" value="Multidrug efflux transporter AcrB pore domain"/>
    <property type="match status" value="1"/>
</dbReference>
<evidence type="ECO:0000256" key="2">
    <source>
        <dbReference type="SAM" id="Phobius"/>
    </source>
</evidence>
<dbReference type="InterPro" id="IPR027463">
    <property type="entry name" value="AcrB_DN_DC_subdom"/>
</dbReference>
<dbReference type="RefSeq" id="WP_243834934.1">
    <property type="nucleotide sequence ID" value="NZ_SORF01000003.1"/>
</dbReference>
<dbReference type="Gene3D" id="3.30.70.1430">
    <property type="entry name" value="Multidrug efflux transporter AcrB pore domain"/>
    <property type="match status" value="2"/>
</dbReference>
<keyword evidence="4" id="KW-1185">Reference proteome</keyword>
<accession>A0A4R8LR49</accession>
<evidence type="ECO:0000313" key="3">
    <source>
        <dbReference type="EMBL" id="TDY50049.1"/>
    </source>
</evidence>
<feature type="transmembrane region" description="Helical" evidence="2">
    <location>
        <begin position="360"/>
        <end position="384"/>
    </location>
</feature>
<dbReference type="AlphaFoldDB" id="A0A4R8LR49"/>
<feature type="transmembrane region" description="Helical" evidence="2">
    <location>
        <begin position="895"/>
        <end position="915"/>
    </location>
</feature>
<keyword evidence="2" id="KW-1133">Transmembrane helix</keyword>
<dbReference type="Proteomes" id="UP000294581">
    <property type="component" value="Unassembled WGS sequence"/>
</dbReference>
<dbReference type="PRINTS" id="PR00702">
    <property type="entry name" value="ACRIFLAVINRP"/>
</dbReference>
<feature type="transmembrane region" description="Helical" evidence="2">
    <location>
        <begin position="542"/>
        <end position="562"/>
    </location>
</feature>
<dbReference type="GO" id="GO:0042910">
    <property type="term" value="F:xenobiotic transmembrane transporter activity"/>
    <property type="evidence" value="ECO:0007669"/>
    <property type="project" value="TreeGrafter"/>
</dbReference>
<feature type="transmembrane region" description="Helical" evidence="2">
    <location>
        <begin position="1001"/>
        <end position="1024"/>
    </location>
</feature>
<keyword evidence="2" id="KW-0812">Transmembrane</keyword>
<evidence type="ECO:0000256" key="1">
    <source>
        <dbReference type="SAM" id="MobiDB-lite"/>
    </source>
</evidence>
<feature type="transmembrane region" description="Helical" evidence="2">
    <location>
        <begin position="334"/>
        <end position="353"/>
    </location>
</feature>
<dbReference type="GO" id="GO:0005886">
    <property type="term" value="C:plasma membrane"/>
    <property type="evidence" value="ECO:0007669"/>
    <property type="project" value="TreeGrafter"/>
</dbReference>
<gene>
    <name evidence="3" type="ORF">C7445_10393</name>
</gene>
<sequence length="1052" mass="111436">MRIANFSIRRPVTITMLMVAIVLVGVFSMFHLPEELYPKLNLPIAAVATSWTGASPEEVEQQVSHPIEQTLEGLSGVQLIESTSTQGSSLVVVEFNYGTNIDEELNQMRSLIARVEPGLPADASAPAVEQFDPSSLPMMKLSVYGTGHVSQQVVSDAATNIVEPAIERLNGVAGVQTAGNLTRQITVDVDPAKLAKYHLSIEQVVQAIASDNMSADAGQVQKGNLLIPLHVDGQFASPSDVNNVPIALPLGGNIPLRDIATVEDGDKTVTLMSTVNGKSAVTLSVSQASDANIVQVSNAVRQEIPSLASQLPAGVHVQILSDSAQPIRDTMDTVVNHTVLGFIFGVIVILLILRSIRTTAVVAVAIPIATLSTFALMAAAGLSINSITLGSLAVGLGSLVDFSIVVLESIFRARQRGLSAREAAKLGTEEVGMAVVVAACAQICVFAPSIFVPGLAGQFFKPLSLTVSFSHVAALFVALTFTPMLASRLLRGRRFERPDTVPGIDAPFRLYAPFDWSARIMHGLTSTYRAALRWALGHRNTVFVVTTLMFVASIAMVPKIGFELVPNVGDNQMSVSIDAPQGTSLAATNAIAQQVEAMAREKLSGIQQIDAQIGGNSYSDLGATNQANITVSFAASVASKEVDAMSHQFGIDVQQVKGAQIQVAAGSANGSSGPASNQISVQIQGADMAELVRLSHQVVHLMQQTKGLEDIQNGATSGVPDVQLTLSQSALALYGLTEQEVESVLRTDVNGAVASTFNQGGNAYDIVVQLPSSYAQNLNNLSKLTVENQRGEQVPVTKLGSVSDSSEPPQIDHVNGERTITVTATPYGVTSGRAQAALAKKLKTLHVPNGYSVGFGQNGQFLHSTMIDLAAAFAFSILLLYMLMASLFEALLTPFVIMFCLPPTFIGAALGLFLTHRSLNIDSAIGVIMVMGLIANNAIVLVDYTNRLRREGYSLYDALMQAGPVRLRPILMSTLTTVLAMMPLVIGYGKGAATLASMATVIAFGLTFSTLVTLLLVPAVYLTFAGKRDRRQREQNAGLHQGADGEPPVELV</sequence>
<protein>
    <submittedName>
        <fullName evidence="3">HAE1 family hydrophobic/amphiphilic exporter-1</fullName>
    </submittedName>
</protein>
<comment type="caution">
    <text evidence="3">The sequence shown here is derived from an EMBL/GenBank/DDBJ whole genome shotgun (WGS) entry which is preliminary data.</text>
</comment>
<dbReference type="Gene3D" id="3.30.70.1320">
    <property type="entry name" value="Multidrug efflux transporter AcrB pore domain like"/>
    <property type="match status" value="1"/>
</dbReference>
<feature type="transmembrane region" description="Helical" evidence="2">
    <location>
        <begin position="921"/>
        <end position="942"/>
    </location>
</feature>
<proteinExistence type="predicted"/>
<evidence type="ECO:0000313" key="4">
    <source>
        <dbReference type="Proteomes" id="UP000294581"/>
    </source>
</evidence>
<dbReference type="PANTHER" id="PTHR32063">
    <property type="match status" value="1"/>
</dbReference>
<organism evidence="3 4">
    <name type="scientific">Alicyclobacillus sacchari</name>
    <dbReference type="NCBI Taxonomy" id="392010"/>
    <lineage>
        <taxon>Bacteria</taxon>
        <taxon>Bacillati</taxon>
        <taxon>Bacillota</taxon>
        <taxon>Bacilli</taxon>
        <taxon>Bacillales</taxon>
        <taxon>Alicyclobacillaceae</taxon>
        <taxon>Alicyclobacillus</taxon>
    </lineage>
</organism>
<dbReference type="SUPFAM" id="SSF82714">
    <property type="entry name" value="Multidrug efflux transporter AcrB TolC docking domain, DN and DC subdomains"/>
    <property type="match status" value="2"/>
</dbReference>
<name>A0A4R8LR49_9BACL</name>
<dbReference type="InterPro" id="IPR001036">
    <property type="entry name" value="Acrflvin-R"/>
</dbReference>
<feature type="transmembrane region" description="Helical" evidence="2">
    <location>
        <begin position="12"/>
        <end position="32"/>
    </location>
</feature>
<feature type="transmembrane region" description="Helical" evidence="2">
    <location>
        <begin position="390"/>
        <end position="411"/>
    </location>
</feature>
<reference evidence="3 4" key="1">
    <citation type="submission" date="2019-03" db="EMBL/GenBank/DDBJ databases">
        <title>Genomic Encyclopedia of Type Strains, Phase IV (KMG-IV): sequencing the most valuable type-strain genomes for metagenomic binning, comparative biology and taxonomic classification.</title>
        <authorList>
            <person name="Goeker M."/>
        </authorList>
    </citation>
    <scope>NUCLEOTIDE SEQUENCE [LARGE SCALE GENOMIC DNA]</scope>
    <source>
        <strain evidence="3 4">DSM 17974</strain>
    </source>
</reference>
<feature type="transmembrane region" description="Helical" evidence="2">
    <location>
        <begin position="970"/>
        <end position="989"/>
    </location>
</feature>
<dbReference type="SUPFAM" id="SSF82866">
    <property type="entry name" value="Multidrug efflux transporter AcrB transmembrane domain"/>
    <property type="match status" value="2"/>
</dbReference>
<dbReference type="Gene3D" id="3.30.2090.10">
    <property type="entry name" value="Multidrug efflux transporter AcrB TolC docking domain, DN and DC subdomains"/>
    <property type="match status" value="2"/>
</dbReference>
<dbReference type="EMBL" id="SORF01000003">
    <property type="protein sequence ID" value="TDY50049.1"/>
    <property type="molecule type" value="Genomic_DNA"/>
</dbReference>
<feature type="transmembrane region" description="Helical" evidence="2">
    <location>
        <begin position="463"/>
        <end position="486"/>
    </location>
</feature>